<dbReference type="OrthoDB" id="4826573at2759"/>
<feature type="compositionally biased region" description="Polar residues" evidence="1">
    <location>
        <begin position="268"/>
        <end position="280"/>
    </location>
</feature>
<sequence>MSIASMAHVFESGINAAPSNTGGLETLVRRQLDLFAKEREQQARENAARSAPPGPTPFHVPPRAQAQAPAPAPALGPVPASAASASAPAPAIKSEPPEGPATPATLAPVSPEDLEKNELSPGPATNHAPARRQTKSNTIMTETGDYLVQVASTYARLTTNLVSGAHVEMAVMEQHEQSRLTTSFTDMSVLVAMDIEQTRLRKIQYLTDKFFRDVQETWNPNAVPVSPEPVSQQTPSAHDAIRPFARVPLPTAEVETPKPPVVPKPDPSSQASPDKTSPTATADVDVTMSDDSEDEEEETFAKIDMDALRQRGKGSYYCPFGHRCDKGGVDKAGNLVLFDRNSSFAYTTLQ</sequence>
<gene>
    <name evidence="2" type="ORF">B0T10DRAFT_558432</name>
</gene>
<dbReference type="AlphaFoldDB" id="A0A9P9APZ7"/>
<proteinExistence type="predicted"/>
<feature type="region of interest" description="Disordered" evidence="1">
    <location>
        <begin position="35"/>
        <end position="138"/>
    </location>
</feature>
<evidence type="ECO:0000313" key="2">
    <source>
        <dbReference type="EMBL" id="KAH6894286.1"/>
    </source>
</evidence>
<accession>A0A9P9APZ7</accession>
<feature type="compositionally biased region" description="Acidic residues" evidence="1">
    <location>
        <begin position="288"/>
        <end position="298"/>
    </location>
</feature>
<organism evidence="2 3">
    <name type="scientific">Thelonectria olida</name>
    <dbReference type="NCBI Taxonomy" id="1576542"/>
    <lineage>
        <taxon>Eukaryota</taxon>
        <taxon>Fungi</taxon>
        <taxon>Dikarya</taxon>
        <taxon>Ascomycota</taxon>
        <taxon>Pezizomycotina</taxon>
        <taxon>Sordariomycetes</taxon>
        <taxon>Hypocreomycetidae</taxon>
        <taxon>Hypocreales</taxon>
        <taxon>Nectriaceae</taxon>
        <taxon>Thelonectria</taxon>
    </lineage>
</organism>
<feature type="region of interest" description="Disordered" evidence="1">
    <location>
        <begin position="253"/>
        <end position="306"/>
    </location>
</feature>
<protein>
    <submittedName>
        <fullName evidence="2">Uncharacterized protein</fullName>
    </submittedName>
</protein>
<feature type="compositionally biased region" description="Basic and acidic residues" evidence="1">
    <location>
        <begin position="35"/>
        <end position="47"/>
    </location>
</feature>
<name>A0A9P9APZ7_9HYPO</name>
<evidence type="ECO:0000256" key="1">
    <source>
        <dbReference type="SAM" id="MobiDB-lite"/>
    </source>
</evidence>
<comment type="caution">
    <text evidence="2">The sequence shown here is derived from an EMBL/GenBank/DDBJ whole genome shotgun (WGS) entry which is preliminary data.</text>
</comment>
<feature type="compositionally biased region" description="Low complexity" evidence="1">
    <location>
        <begin position="77"/>
        <end position="94"/>
    </location>
</feature>
<feature type="compositionally biased region" description="Pro residues" evidence="1">
    <location>
        <begin position="257"/>
        <end position="266"/>
    </location>
</feature>
<evidence type="ECO:0000313" key="3">
    <source>
        <dbReference type="Proteomes" id="UP000777438"/>
    </source>
</evidence>
<dbReference type="EMBL" id="JAGPYM010000005">
    <property type="protein sequence ID" value="KAH6894286.1"/>
    <property type="molecule type" value="Genomic_DNA"/>
</dbReference>
<keyword evidence="3" id="KW-1185">Reference proteome</keyword>
<reference evidence="2 3" key="1">
    <citation type="journal article" date="2021" name="Nat. Commun.">
        <title>Genetic determinants of endophytism in the Arabidopsis root mycobiome.</title>
        <authorList>
            <person name="Mesny F."/>
            <person name="Miyauchi S."/>
            <person name="Thiergart T."/>
            <person name="Pickel B."/>
            <person name="Atanasova L."/>
            <person name="Karlsson M."/>
            <person name="Huettel B."/>
            <person name="Barry K.W."/>
            <person name="Haridas S."/>
            <person name="Chen C."/>
            <person name="Bauer D."/>
            <person name="Andreopoulos W."/>
            <person name="Pangilinan J."/>
            <person name="LaButti K."/>
            <person name="Riley R."/>
            <person name="Lipzen A."/>
            <person name="Clum A."/>
            <person name="Drula E."/>
            <person name="Henrissat B."/>
            <person name="Kohler A."/>
            <person name="Grigoriev I.V."/>
            <person name="Martin F.M."/>
            <person name="Hacquard S."/>
        </authorList>
    </citation>
    <scope>NUCLEOTIDE SEQUENCE [LARGE SCALE GENOMIC DNA]</scope>
    <source>
        <strain evidence="2 3">MPI-CAGE-CH-0241</strain>
    </source>
</reference>
<dbReference type="Proteomes" id="UP000777438">
    <property type="component" value="Unassembled WGS sequence"/>
</dbReference>